<dbReference type="EMBL" id="GL888423">
    <property type="protein sequence ID" value="EGI61158.1"/>
    <property type="molecule type" value="Genomic_DNA"/>
</dbReference>
<evidence type="ECO:0000313" key="1">
    <source>
        <dbReference type="EMBL" id="EGI61158.1"/>
    </source>
</evidence>
<dbReference type="AlphaFoldDB" id="F4WXA9"/>
<organism evidence="2">
    <name type="scientific">Acromyrmex echinatior</name>
    <name type="common">Panamanian leafcutter ant</name>
    <name type="synonym">Acromyrmex octospinosus echinatior</name>
    <dbReference type="NCBI Taxonomy" id="103372"/>
    <lineage>
        <taxon>Eukaryota</taxon>
        <taxon>Metazoa</taxon>
        <taxon>Ecdysozoa</taxon>
        <taxon>Arthropoda</taxon>
        <taxon>Hexapoda</taxon>
        <taxon>Insecta</taxon>
        <taxon>Pterygota</taxon>
        <taxon>Neoptera</taxon>
        <taxon>Endopterygota</taxon>
        <taxon>Hymenoptera</taxon>
        <taxon>Apocrita</taxon>
        <taxon>Aculeata</taxon>
        <taxon>Formicoidea</taxon>
        <taxon>Formicidae</taxon>
        <taxon>Myrmicinae</taxon>
        <taxon>Acromyrmex</taxon>
    </lineage>
</organism>
<name>F4WXA9_ACREC</name>
<reference evidence="1" key="1">
    <citation type="submission" date="2011-02" db="EMBL/GenBank/DDBJ databases">
        <title>The genome of the leaf-cutting ant Acromyrmex echinatior suggests key adaptations to social evolution and fungus farming.</title>
        <authorList>
            <person name="Nygaard S."/>
            <person name="Zhang G."/>
        </authorList>
    </citation>
    <scope>NUCLEOTIDE SEQUENCE</scope>
</reference>
<gene>
    <name evidence="1" type="ORF">G5I_10593</name>
</gene>
<evidence type="ECO:0000313" key="2">
    <source>
        <dbReference type="Proteomes" id="UP000007755"/>
    </source>
</evidence>
<keyword evidence="2" id="KW-1185">Reference proteome</keyword>
<dbReference type="InParanoid" id="F4WXA9"/>
<proteinExistence type="predicted"/>
<accession>F4WXA9</accession>
<protein>
    <submittedName>
        <fullName evidence="1">Uncharacterized protein</fullName>
    </submittedName>
</protein>
<dbReference type="Proteomes" id="UP000007755">
    <property type="component" value="Unassembled WGS sequence"/>
</dbReference>
<sequence>MSFRVPVKRTTAYSYDGQLQQQLEIIKSEIHAIKKDFDTCYLKLELMKFEEEKPVKQEGLMIDR</sequence>